<name>A0A8T0PII6_PANVG</name>
<sequence>MYGVGVSEDACLHYVDKIFSESLIDLKITHCNFDFGAITTISVPSLRFLVLAYCEGQTPMLETMPRLVNAVITLGWFDEDRCGIDTDEDHCGEGTDEVHYGEGTDEDYHKLCRNCCGVCANCCGNDRNRDCVLLGGLSSVKYLRLDPSYQMFTVKRDLQCCPMFGNLRTLVLDNWRLNIGLEVLLCFLQHTRLLEKLNINVPKESEKPNIVDNELCNSIAEFVHLPYLSVVEVRYRKDGYKICHWELLKILEVSVSNLKQFNVIRDIWYVPNYWNY</sequence>
<accession>A0A8T0PII6</accession>
<dbReference type="EMBL" id="CM029051">
    <property type="protein sequence ID" value="KAG2560905.1"/>
    <property type="molecule type" value="Genomic_DNA"/>
</dbReference>
<dbReference type="Proteomes" id="UP000823388">
    <property type="component" value="Chromosome 8K"/>
</dbReference>
<evidence type="ECO:0000313" key="1">
    <source>
        <dbReference type="EMBL" id="KAG2560905.1"/>
    </source>
</evidence>
<dbReference type="OrthoDB" id="694862at2759"/>
<gene>
    <name evidence="1" type="ORF">PVAP13_8KG096600</name>
</gene>
<dbReference type="PANTHER" id="PTHR34223:SF51">
    <property type="entry name" value="OS06G0556300 PROTEIN"/>
    <property type="match status" value="1"/>
</dbReference>
<protein>
    <submittedName>
        <fullName evidence="1">Uncharacterized protein</fullName>
    </submittedName>
</protein>
<reference evidence="1" key="1">
    <citation type="submission" date="2020-05" db="EMBL/GenBank/DDBJ databases">
        <title>WGS assembly of Panicum virgatum.</title>
        <authorList>
            <person name="Lovell J.T."/>
            <person name="Jenkins J."/>
            <person name="Shu S."/>
            <person name="Juenger T.E."/>
            <person name="Schmutz J."/>
        </authorList>
    </citation>
    <scope>NUCLEOTIDE SEQUENCE</scope>
    <source>
        <strain evidence="1">AP13</strain>
    </source>
</reference>
<keyword evidence="2" id="KW-1185">Reference proteome</keyword>
<dbReference type="InterPro" id="IPR053197">
    <property type="entry name" value="F-box_SCFL_complex_component"/>
</dbReference>
<comment type="caution">
    <text evidence="1">The sequence shown here is derived from an EMBL/GenBank/DDBJ whole genome shotgun (WGS) entry which is preliminary data.</text>
</comment>
<proteinExistence type="predicted"/>
<dbReference type="SUPFAM" id="SSF52047">
    <property type="entry name" value="RNI-like"/>
    <property type="match status" value="1"/>
</dbReference>
<organism evidence="1 2">
    <name type="scientific">Panicum virgatum</name>
    <name type="common">Blackwell switchgrass</name>
    <dbReference type="NCBI Taxonomy" id="38727"/>
    <lineage>
        <taxon>Eukaryota</taxon>
        <taxon>Viridiplantae</taxon>
        <taxon>Streptophyta</taxon>
        <taxon>Embryophyta</taxon>
        <taxon>Tracheophyta</taxon>
        <taxon>Spermatophyta</taxon>
        <taxon>Magnoliopsida</taxon>
        <taxon>Liliopsida</taxon>
        <taxon>Poales</taxon>
        <taxon>Poaceae</taxon>
        <taxon>PACMAD clade</taxon>
        <taxon>Panicoideae</taxon>
        <taxon>Panicodae</taxon>
        <taxon>Paniceae</taxon>
        <taxon>Panicinae</taxon>
        <taxon>Panicum</taxon>
        <taxon>Panicum sect. Hiantes</taxon>
    </lineage>
</organism>
<dbReference type="AlphaFoldDB" id="A0A8T0PII6"/>
<dbReference type="PANTHER" id="PTHR34223">
    <property type="entry name" value="OS11G0201299 PROTEIN"/>
    <property type="match status" value="1"/>
</dbReference>
<evidence type="ECO:0000313" key="2">
    <source>
        <dbReference type="Proteomes" id="UP000823388"/>
    </source>
</evidence>